<dbReference type="PANTHER" id="PTHR38589:SF1">
    <property type="entry name" value="BLR0621 PROTEIN"/>
    <property type="match status" value="1"/>
</dbReference>
<keyword evidence="3" id="KW-0808">Transferase</keyword>
<feature type="active site" description="Proton donor/acceptor" evidence="7">
    <location>
        <position position="122"/>
    </location>
</feature>
<dbReference type="GO" id="GO:0071555">
    <property type="term" value="P:cell wall organization"/>
    <property type="evidence" value="ECO:0007669"/>
    <property type="project" value="UniProtKB-UniRule"/>
</dbReference>
<evidence type="ECO:0000256" key="4">
    <source>
        <dbReference type="ARBA" id="ARBA00022960"/>
    </source>
</evidence>
<dbReference type="InterPro" id="IPR005490">
    <property type="entry name" value="LD_TPept_cat_dom"/>
</dbReference>
<dbReference type="UniPathway" id="UPA00219"/>
<evidence type="ECO:0000313" key="10">
    <source>
        <dbReference type="Proteomes" id="UP000184932"/>
    </source>
</evidence>
<dbReference type="OrthoDB" id="9804204at2"/>
<evidence type="ECO:0000256" key="2">
    <source>
        <dbReference type="ARBA" id="ARBA00005992"/>
    </source>
</evidence>
<accession>A0A1N6HCA1</accession>
<dbReference type="CDD" id="cd16913">
    <property type="entry name" value="YkuD_like"/>
    <property type="match status" value="1"/>
</dbReference>
<dbReference type="PROSITE" id="PS52029">
    <property type="entry name" value="LD_TPASE"/>
    <property type="match status" value="1"/>
</dbReference>
<feature type="active site" description="Nucleophile" evidence="7">
    <location>
        <position position="134"/>
    </location>
</feature>
<dbReference type="EMBL" id="FSRL01000001">
    <property type="protein sequence ID" value="SIO17383.1"/>
    <property type="molecule type" value="Genomic_DNA"/>
</dbReference>
<keyword evidence="4 7" id="KW-0133">Cell shape</keyword>
<dbReference type="GO" id="GO:0008360">
    <property type="term" value="P:regulation of cell shape"/>
    <property type="evidence" value="ECO:0007669"/>
    <property type="project" value="UniProtKB-UniRule"/>
</dbReference>
<dbReference type="Proteomes" id="UP000184932">
    <property type="component" value="Unassembled WGS sequence"/>
</dbReference>
<dbReference type="InterPro" id="IPR038063">
    <property type="entry name" value="Transpep_catalytic_dom"/>
</dbReference>
<keyword evidence="5 7" id="KW-0573">Peptidoglycan synthesis</keyword>
<evidence type="ECO:0000256" key="1">
    <source>
        <dbReference type="ARBA" id="ARBA00004752"/>
    </source>
</evidence>
<evidence type="ECO:0000256" key="6">
    <source>
        <dbReference type="ARBA" id="ARBA00023316"/>
    </source>
</evidence>
<comment type="pathway">
    <text evidence="1 7">Cell wall biogenesis; peptidoglycan biosynthesis.</text>
</comment>
<evidence type="ECO:0000256" key="5">
    <source>
        <dbReference type="ARBA" id="ARBA00022984"/>
    </source>
</evidence>
<name>A0A1N6HCA1_9RHOB</name>
<reference evidence="10" key="1">
    <citation type="submission" date="2016-11" db="EMBL/GenBank/DDBJ databases">
        <authorList>
            <person name="Varghese N."/>
            <person name="Submissions S."/>
        </authorList>
    </citation>
    <scope>NUCLEOTIDE SEQUENCE [LARGE SCALE GENOMIC DNA]</scope>
    <source>
        <strain evidence="10">DSM 29440</strain>
    </source>
</reference>
<protein>
    <submittedName>
        <fullName evidence="9">L,D-transpeptidase catalytic domain</fullName>
    </submittedName>
</protein>
<dbReference type="AlphaFoldDB" id="A0A1N6HCA1"/>
<keyword evidence="6 7" id="KW-0961">Cell wall biogenesis/degradation</keyword>
<dbReference type="GO" id="GO:0004180">
    <property type="term" value="F:carboxypeptidase activity"/>
    <property type="evidence" value="ECO:0007669"/>
    <property type="project" value="UniProtKB-ARBA"/>
</dbReference>
<dbReference type="GO" id="GO:0009252">
    <property type="term" value="P:peptidoglycan biosynthetic process"/>
    <property type="evidence" value="ECO:0007669"/>
    <property type="project" value="UniProtKB-UniPathway"/>
</dbReference>
<dbReference type="GO" id="GO:0016740">
    <property type="term" value="F:transferase activity"/>
    <property type="evidence" value="ECO:0007669"/>
    <property type="project" value="UniProtKB-KW"/>
</dbReference>
<dbReference type="Pfam" id="PF03734">
    <property type="entry name" value="YkuD"/>
    <property type="match status" value="1"/>
</dbReference>
<evidence type="ECO:0000313" key="9">
    <source>
        <dbReference type="EMBL" id="SIO17383.1"/>
    </source>
</evidence>
<sequence>MRLTPRGLLFEGRLIPAVVGRGGIRADKREGDGATPVGRHRILACYYRPDRVAAPAPWAIAIGPRDLWSDAAEDGRYNSLVKAPYAASHERMRRADRLYDIVLTTDWNTPAVPGAGSAIFLHRWRKRCHPTEGCLAFAPADMAWIAARAAPGTPLLVPAPG</sequence>
<gene>
    <name evidence="9" type="ORF">SAMN05444002_3255</name>
</gene>
<evidence type="ECO:0000256" key="7">
    <source>
        <dbReference type="PROSITE-ProRule" id="PRU01373"/>
    </source>
</evidence>
<proteinExistence type="inferred from homology"/>
<dbReference type="SUPFAM" id="SSF141523">
    <property type="entry name" value="L,D-transpeptidase catalytic domain-like"/>
    <property type="match status" value="1"/>
</dbReference>
<dbReference type="STRING" id="1217970.SAMN05444002_3255"/>
<keyword evidence="10" id="KW-1185">Reference proteome</keyword>
<evidence type="ECO:0000256" key="3">
    <source>
        <dbReference type="ARBA" id="ARBA00022679"/>
    </source>
</evidence>
<evidence type="ECO:0000259" key="8">
    <source>
        <dbReference type="PROSITE" id="PS52029"/>
    </source>
</evidence>
<dbReference type="PANTHER" id="PTHR38589">
    <property type="entry name" value="BLR0621 PROTEIN"/>
    <property type="match status" value="1"/>
</dbReference>
<organism evidence="9 10">
    <name type="scientific">Vannielia litorea</name>
    <dbReference type="NCBI Taxonomy" id="1217970"/>
    <lineage>
        <taxon>Bacteria</taxon>
        <taxon>Pseudomonadati</taxon>
        <taxon>Pseudomonadota</taxon>
        <taxon>Alphaproteobacteria</taxon>
        <taxon>Rhodobacterales</taxon>
        <taxon>Paracoccaceae</taxon>
        <taxon>Vannielia</taxon>
    </lineage>
</organism>
<feature type="domain" description="L,D-TPase catalytic" evidence="8">
    <location>
        <begin position="1"/>
        <end position="158"/>
    </location>
</feature>
<comment type="similarity">
    <text evidence="2">Belongs to the YkuD family.</text>
</comment>